<dbReference type="SUPFAM" id="SSF56935">
    <property type="entry name" value="Porins"/>
    <property type="match status" value="1"/>
</dbReference>
<dbReference type="RefSeq" id="WP_285727058.1">
    <property type="nucleotide sequence ID" value="NZ_BSDD01000005.1"/>
</dbReference>
<keyword evidence="12" id="KW-1185">Reference proteome</keyword>
<dbReference type="Proteomes" id="UP001165089">
    <property type="component" value="Unassembled WGS sequence"/>
</dbReference>
<dbReference type="InterPro" id="IPR012910">
    <property type="entry name" value="Plug_dom"/>
</dbReference>
<evidence type="ECO:0000256" key="4">
    <source>
        <dbReference type="ARBA" id="ARBA00022692"/>
    </source>
</evidence>
<keyword evidence="3 8" id="KW-1134">Transmembrane beta strand</keyword>
<evidence type="ECO:0000256" key="1">
    <source>
        <dbReference type="ARBA" id="ARBA00004571"/>
    </source>
</evidence>
<evidence type="ECO:0000256" key="3">
    <source>
        <dbReference type="ARBA" id="ARBA00022452"/>
    </source>
</evidence>
<dbReference type="Gene3D" id="2.60.40.1120">
    <property type="entry name" value="Carboxypeptidase-like, regulatory domain"/>
    <property type="match status" value="1"/>
</dbReference>
<dbReference type="Pfam" id="PF13620">
    <property type="entry name" value="CarboxypepD_reg"/>
    <property type="match status" value="1"/>
</dbReference>
<keyword evidence="2 8" id="KW-0813">Transport</keyword>
<keyword evidence="4 8" id="KW-0812">Transmembrane</keyword>
<keyword evidence="5 9" id="KW-0732">Signal</keyword>
<dbReference type="SUPFAM" id="SSF49464">
    <property type="entry name" value="Carboxypeptidase regulatory domain-like"/>
    <property type="match status" value="1"/>
</dbReference>
<evidence type="ECO:0000256" key="8">
    <source>
        <dbReference type="PROSITE-ProRule" id="PRU01360"/>
    </source>
</evidence>
<comment type="subcellular location">
    <subcellularLocation>
        <location evidence="1 8">Cell outer membrane</location>
        <topology evidence="1 8">Multi-pass membrane protein</topology>
    </subcellularLocation>
</comment>
<dbReference type="Gene3D" id="2.170.130.10">
    <property type="entry name" value="TonB-dependent receptor, plug domain"/>
    <property type="match status" value="1"/>
</dbReference>
<dbReference type="InterPro" id="IPR036942">
    <property type="entry name" value="Beta-barrel_TonB_sf"/>
</dbReference>
<evidence type="ECO:0000256" key="5">
    <source>
        <dbReference type="ARBA" id="ARBA00022729"/>
    </source>
</evidence>
<sequence length="802" mass="86665">MLTRFPGSTLLFVLASAPALVAAAASSGSLGGKVLDDQGRPVAKAQIRIENRVSGFLQTATTDASGAYSVYNLPFSDYHLEVEAPGMEGVHRTVSVRSALPLRLDLRMKSASATVVVEDHVSLVEAHPSAHLDIDQSAIERIPTAVSSRAMESVLLTTPGFIQDENGRFHFRGSHGQVTYVVDGVPVTDQMQATFSNAMDPSQVESMEVITGGVSAEYGGKPAAVVNITSKSGLGCSRPFQGSVSLGASRFSTREVGFDARGGTAAFGYFVTGAASESDRFLDPVNFENLHNHGTTGRLSSRFDWLLGASDMLRVSVSGGRTDRDVVNLASQQAAGQDQRQHDSDANLSLGWTHLLDANRSLDASLYYRGASSRLDPTRDLQPGFTSGGPDSPFWVRSDRRLDNQGAQLGYTQRNGGNTLKAGLQVVRYPLHERFDMAITGPGQVSGPGDPLYPYTAAGGGNLLRFAEGFTPSLASAYLQDDLKTGRWTFAAGLRFDSYKGRNFTQNELQPRLGLTYTLPVTGTLLRAVYDRLLITPENENLAFSTSQAVWSLVTQSATPVPQLRGETQDSYLLGLEQQLGQVARVSLDYWWKDSRNPADNSQFLNTGILFPISAWKGRFHGMDLRIDTVPLRGWSAYLSAGTVRTLFYSPTVGGLDSADPTVNGPDGTPYLIDHDQKLTAQLGLRYEQGGFFAQAVGRYDSGLVAGDPTTVAGNPDYAFGIPYVRLEHDSLVGPVYRIKARTVLDLNVGQTWKLTGERRLTAGLDLLNATDEKGLYNFLSTFGGTHVIPPRTLAVHLKLAF</sequence>
<evidence type="ECO:0000313" key="11">
    <source>
        <dbReference type="EMBL" id="GLH71125.1"/>
    </source>
</evidence>
<comment type="similarity">
    <text evidence="8">Belongs to the TonB-dependent receptor family.</text>
</comment>
<evidence type="ECO:0000259" key="10">
    <source>
        <dbReference type="Pfam" id="PF07715"/>
    </source>
</evidence>
<evidence type="ECO:0000256" key="7">
    <source>
        <dbReference type="ARBA" id="ARBA00023237"/>
    </source>
</evidence>
<accession>A0ABQ5Q8H2</accession>
<dbReference type="PANTHER" id="PTHR30069">
    <property type="entry name" value="TONB-DEPENDENT OUTER MEMBRANE RECEPTOR"/>
    <property type="match status" value="1"/>
</dbReference>
<gene>
    <name evidence="11" type="ORF">GETHPA_26580</name>
</gene>
<dbReference type="PROSITE" id="PS52016">
    <property type="entry name" value="TONB_DEPENDENT_REC_3"/>
    <property type="match status" value="1"/>
</dbReference>
<evidence type="ECO:0000256" key="2">
    <source>
        <dbReference type="ARBA" id="ARBA00022448"/>
    </source>
</evidence>
<evidence type="ECO:0000313" key="12">
    <source>
        <dbReference type="Proteomes" id="UP001165089"/>
    </source>
</evidence>
<proteinExistence type="inferred from homology"/>
<name>A0ABQ5Q8H2_9BACT</name>
<organism evidence="11 12">
    <name type="scientific">Geothrix rubra</name>
    <dbReference type="NCBI Taxonomy" id="2927977"/>
    <lineage>
        <taxon>Bacteria</taxon>
        <taxon>Pseudomonadati</taxon>
        <taxon>Acidobacteriota</taxon>
        <taxon>Holophagae</taxon>
        <taxon>Holophagales</taxon>
        <taxon>Holophagaceae</taxon>
        <taxon>Geothrix</taxon>
    </lineage>
</organism>
<evidence type="ECO:0000256" key="9">
    <source>
        <dbReference type="SAM" id="SignalP"/>
    </source>
</evidence>
<dbReference type="InterPro" id="IPR039426">
    <property type="entry name" value="TonB-dep_rcpt-like"/>
</dbReference>
<protein>
    <recommendedName>
        <fullName evidence="10">TonB-dependent receptor plug domain-containing protein</fullName>
    </recommendedName>
</protein>
<evidence type="ECO:0000256" key="6">
    <source>
        <dbReference type="ARBA" id="ARBA00023136"/>
    </source>
</evidence>
<dbReference type="Gene3D" id="2.40.170.20">
    <property type="entry name" value="TonB-dependent receptor, beta-barrel domain"/>
    <property type="match status" value="1"/>
</dbReference>
<keyword evidence="6 8" id="KW-0472">Membrane</keyword>
<dbReference type="EMBL" id="BSDD01000005">
    <property type="protein sequence ID" value="GLH71125.1"/>
    <property type="molecule type" value="Genomic_DNA"/>
</dbReference>
<dbReference type="Pfam" id="PF07715">
    <property type="entry name" value="Plug"/>
    <property type="match status" value="1"/>
</dbReference>
<keyword evidence="7 8" id="KW-0998">Cell outer membrane</keyword>
<reference evidence="11 12" key="1">
    <citation type="journal article" date="2023" name="Antonie Van Leeuwenhoek">
        <title>Mesoterricola silvestris gen. nov., sp. nov., Mesoterricola sediminis sp. nov., Geothrix oryzae sp. nov., Geothrix edaphica sp. nov., Geothrix rubra sp. nov., and Geothrix limicola sp. nov., six novel members of Acidobacteriota isolated from soils.</title>
        <authorList>
            <person name="Itoh H."/>
            <person name="Sugisawa Y."/>
            <person name="Mise K."/>
            <person name="Xu Z."/>
            <person name="Kuniyasu M."/>
            <person name="Ushijima N."/>
            <person name="Kawano K."/>
            <person name="Kobayashi E."/>
            <person name="Shiratori Y."/>
            <person name="Masuda Y."/>
            <person name="Senoo K."/>
        </authorList>
    </citation>
    <scope>NUCLEOTIDE SEQUENCE [LARGE SCALE GENOMIC DNA]</scope>
    <source>
        <strain evidence="11 12">Red803</strain>
    </source>
</reference>
<dbReference type="InterPro" id="IPR008969">
    <property type="entry name" value="CarboxyPept-like_regulatory"/>
</dbReference>
<feature type="chain" id="PRO_5045835713" description="TonB-dependent receptor plug domain-containing protein" evidence="9">
    <location>
        <begin position="23"/>
        <end position="802"/>
    </location>
</feature>
<dbReference type="InterPro" id="IPR037066">
    <property type="entry name" value="Plug_dom_sf"/>
</dbReference>
<feature type="signal peptide" evidence="9">
    <location>
        <begin position="1"/>
        <end position="22"/>
    </location>
</feature>
<dbReference type="PANTHER" id="PTHR30069:SF29">
    <property type="entry name" value="HEMOGLOBIN AND HEMOGLOBIN-HAPTOGLOBIN-BINDING PROTEIN 1-RELATED"/>
    <property type="match status" value="1"/>
</dbReference>
<comment type="caution">
    <text evidence="11">The sequence shown here is derived from an EMBL/GenBank/DDBJ whole genome shotgun (WGS) entry which is preliminary data.</text>
</comment>
<feature type="domain" description="TonB-dependent receptor plug" evidence="10">
    <location>
        <begin position="136"/>
        <end position="223"/>
    </location>
</feature>